<dbReference type="PANTHER" id="PTHR30055:SF235">
    <property type="entry name" value="TRANSCRIPTIONAL REGULATORY PROTEIN"/>
    <property type="match status" value="1"/>
</dbReference>
<evidence type="ECO:0000313" key="6">
    <source>
        <dbReference type="Proteomes" id="UP001152755"/>
    </source>
</evidence>
<dbReference type="PANTHER" id="PTHR30055">
    <property type="entry name" value="HTH-TYPE TRANSCRIPTIONAL REGULATOR RUTR"/>
    <property type="match status" value="1"/>
</dbReference>
<keyword evidence="1 2" id="KW-0238">DNA-binding</keyword>
<dbReference type="InterPro" id="IPR023772">
    <property type="entry name" value="DNA-bd_HTH_TetR-type_CS"/>
</dbReference>
<name>A0A9X4RD44_9ACTN</name>
<dbReference type="InterPro" id="IPR036271">
    <property type="entry name" value="Tet_transcr_reg_TetR-rel_C_sf"/>
</dbReference>
<evidence type="ECO:0000256" key="2">
    <source>
        <dbReference type="PROSITE-ProRule" id="PRU00335"/>
    </source>
</evidence>
<evidence type="ECO:0000256" key="3">
    <source>
        <dbReference type="SAM" id="MobiDB-lite"/>
    </source>
</evidence>
<feature type="region of interest" description="Disordered" evidence="3">
    <location>
        <begin position="1"/>
        <end position="24"/>
    </location>
</feature>
<feature type="DNA-binding region" description="H-T-H motif" evidence="2">
    <location>
        <begin position="47"/>
        <end position="66"/>
    </location>
</feature>
<dbReference type="GO" id="GO:0000976">
    <property type="term" value="F:transcription cis-regulatory region binding"/>
    <property type="evidence" value="ECO:0007669"/>
    <property type="project" value="TreeGrafter"/>
</dbReference>
<dbReference type="Gene3D" id="1.10.10.60">
    <property type="entry name" value="Homeodomain-like"/>
    <property type="match status" value="1"/>
</dbReference>
<dbReference type="RefSeq" id="WP_332519475.1">
    <property type="nucleotide sequence ID" value="NZ_JANRHA010000003.1"/>
</dbReference>
<protein>
    <submittedName>
        <fullName evidence="5">TetR/AcrR family transcriptional regulator</fullName>
    </submittedName>
</protein>
<reference evidence="5" key="1">
    <citation type="submission" date="2022-08" db="EMBL/GenBank/DDBJ databases">
        <title>Genome analysis of Corynebacteriales strain.</title>
        <authorList>
            <person name="Lee S.D."/>
        </authorList>
    </citation>
    <scope>NUCLEOTIDE SEQUENCE</scope>
    <source>
        <strain evidence="5">D3-21</strain>
    </source>
</reference>
<dbReference type="PROSITE" id="PS01081">
    <property type="entry name" value="HTH_TETR_1"/>
    <property type="match status" value="1"/>
</dbReference>
<gene>
    <name evidence="5" type="ORF">NVS88_06605</name>
</gene>
<evidence type="ECO:0000259" key="4">
    <source>
        <dbReference type="PROSITE" id="PS50977"/>
    </source>
</evidence>
<accession>A0A9X4RD44</accession>
<dbReference type="InterPro" id="IPR001647">
    <property type="entry name" value="HTH_TetR"/>
</dbReference>
<dbReference type="AlphaFoldDB" id="A0A9X4RD44"/>
<organism evidence="5 6">
    <name type="scientific">Speluncibacter jeojiensis</name>
    <dbReference type="NCBI Taxonomy" id="2710754"/>
    <lineage>
        <taxon>Bacteria</taxon>
        <taxon>Bacillati</taxon>
        <taxon>Actinomycetota</taxon>
        <taxon>Actinomycetes</taxon>
        <taxon>Mycobacteriales</taxon>
        <taxon>Speluncibacteraceae</taxon>
        <taxon>Speluncibacter</taxon>
    </lineage>
</organism>
<dbReference type="GO" id="GO:0003700">
    <property type="term" value="F:DNA-binding transcription factor activity"/>
    <property type="evidence" value="ECO:0007669"/>
    <property type="project" value="TreeGrafter"/>
</dbReference>
<dbReference type="InterPro" id="IPR041678">
    <property type="entry name" value="TetR_C_16"/>
</dbReference>
<proteinExistence type="predicted"/>
<dbReference type="Proteomes" id="UP001152755">
    <property type="component" value="Unassembled WGS sequence"/>
</dbReference>
<evidence type="ECO:0000313" key="5">
    <source>
        <dbReference type="EMBL" id="MDG3014224.1"/>
    </source>
</evidence>
<feature type="domain" description="HTH tetR-type" evidence="4">
    <location>
        <begin position="24"/>
        <end position="84"/>
    </location>
</feature>
<dbReference type="EMBL" id="JANRHA010000003">
    <property type="protein sequence ID" value="MDG3014224.1"/>
    <property type="molecule type" value="Genomic_DNA"/>
</dbReference>
<dbReference type="PRINTS" id="PR00455">
    <property type="entry name" value="HTHTETR"/>
</dbReference>
<dbReference type="Pfam" id="PF00440">
    <property type="entry name" value="TetR_N"/>
    <property type="match status" value="1"/>
</dbReference>
<sequence length="214" mass="22127">MKPACVSDEDGSTSADPPRRRDASATREALLNAARALIGQHGVDAVSTRDIAASVSVNQALVYRYFGSKDNLIAEALGGIPSSLPTAIANAPLSDLPRVLLAHVLDVSARSGDQATALSTLAASASNEAMRPLIRARIESAITTHVAARLDGPDAKLRAELIVALTVGIVIMRDKIATPAIAAVDHGALENYVDRMAAVLLECPSGSETGAAQD</sequence>
<dbReference type="InterPro" id="IPR009057">
    <property type="entry name" value="Homeodomain-like_sf"/>
</dbReference>
<dbReference type="Gene3D" id="1.10.357.10">
    <property type="entry name" value="Tetracycline Repressor, domain 2"/>
    <property type="match status" value="1"/>
</dbReference>
<dbReference type="Pfam" id="PF17920">
    <property type="entry name" value="TetR_C_16"/>
    <property type="match status" value="1"/>
</dbReference>
<dbReference type="PROSITE" id="PS50977">
    <property type="entry name" value="HTH_TETR_2"/>
    <property type="match status" value="1"/>
</dbReference>
<dbReference type="InterPro" id="IPR050109">
    <property type="entry name" value="HTH-type_TetR-like_transc_reg"/>
</dbReference>
<keyword evidence="6" id="KW-1185">Reference proteome</keyword>
<dbReference type="SUPFAM" id="SSF46689">
    <property type="entry name" value="Homeodomain-like"/>
    <property type="match status" value="1"/>
</dbReference>
<comment type="caution">
    <text evidence="5">The sequence shown here is derived from an EMBL/GenBank/DDBJ whole genome shotgun (WGS) entry which is preliminary data.</text>
</comment>
<evidence type="ECO:0000256" key="1">
    <source>
        <dbReference type="ARBA" id="ARBA00023125"/>
    </source>
</evidence>
<dbReference type="SUPFAM" id="SSF48498">
    <property type="entry name" value="Tetracyclin repressor-like, C-terminal domain"/>
    <property type="match status" value="1"/>
</dbReference>